<evidence type="ECO:0000313" key="4">
    <source>
        <dbReference type="EMBL" id="VGO15377.1"/>
    </source>
</evidence>
<feature type="domain" description="Sialate O-acetylesterase" evidence="3">
    <location>
        <begin position="322"/>
        <end position="394"/>
    </location>
</feature>
<keyword evidence="1" id="KW-0378">Hydrolase</keyword>
<proteinExistence type="predicted"/>
<gene>
    <name evidence="4" type="ORF">PDESU_03960</name>
</gene>
<dbReference type="RefSeq" id="WP_136080947.1">
    <property type="nucleotide sequence ID" value="NZ_CAAHFG010000002.1"/>
</dbReference>
<dbReference type="InterPro" id="IPR005181">
    <property type="entry name" value="SASA"/>
</dbReference>
<dbReference type="Gene3D" id="3.40.50.1110">
    <property type="entry name" value="SGNH hydrolase"/>
    <property type="match status" value="1"/>
</dbReference>
<feature type="domain" description="Sialate O-acetylesterase" evidence="3">
    <location>
        <begin position="154"/>
        <end position="275"/>
    </location>
</feature>
<evidence type="ECO:0000313" key="5">
    <source>
        <dbReference type="Proteomes" id="UP000366872"/>
    </source>
</evidence>
<dbReference type="GO" id="GO:0005975">
    <property type="term" value="P:carbohydrate metabolic process"/>
    <property type="evidence" value="ECO:0007669"/>
    <property type="project" value="TreeGrafter"/>
</dbReference>
<name>A0A6C2U6E2_PONDE</name>
<dbReference type="Pfam" id="PF03629">
    <property type="entry name" value="SASA"/>
    <property type="match status" value="2"/>
</dbReference>
<keyword evidence="2" id="KW-0812">Transmembrane</keyword>
<dbReference type="SUPFAM" id="SSF52266">
    <property type="entry name" value="SGNH hydrolase"/>
    <property type="match status" value="1"/>
</dbReference>
<dbReference type="PANTHER" id="PTHR22901:SF0">
    <property type="entry name" value="SIALATE O-ACETYLESTERASE"/>
    <property type="match status" value="1"/>
</dbReference>
<dbReference type="InterPro" id="IPR036514">
    <property type="entry name" value="SGNH_hydro_sf"/>
</dbReference>
<keyword evidence="2" id="KW-1133">Transmembrane helix</keyword>
<evidence type="ECO:0000256" key="1">
    <source>
        <dbReference type="ARBA" id="ARBA00022801"/>
    </source>
</evidence>
<evidence type="ECO:0000256" key="2">
    <source>
        <dbReference type="SAM" id="Phobius"/>
    </source>
</evidence>
<reference evidence="4 5" key="1">
    <citation type="submission" date="2019-04" db="EMBL/GenBank/DDBJ databases">
        <authorList>
            <person name="Van Vliet M D."/>
        </authorList>
    </citation>
    <scope>NUCLEOTIDE SEQUENCE [LARGE SCALE GENOMIC DNA]</scope>
    <source>
        <strain evidence="4 5">F1</strain>
    </source>
</reference>
<dbReference type="GO" id="GO:0001681">
    <property type="term" value="F:sialate O-acetylesterase activity"/>
    <property type="evidence" value="ECO:0007669"/>
    <property type="project" value="InterPro"/>
</dbReference>
<accession>A0A6C2U6E2</accession>
<dbReference type="AlphaFoldDB" id="A0A6C2U6E2"/>
<dbReference type="PANTHER" id="PTHR22901">
    <property type="entry name" value="SIALATE O-ACETYLESTERASE"/>
    <property type="match status" value="1"/>
</dbReference>
<feature type="transmembrane region" description="Helical" evidence="2">
    <location>
        <begin position="57"/>
        <end position="79"/>
    </location>
</feature>
<dbReference type="Proteomes" id="UP000366872">
    <property type="component" value="Unassembled WGS sequence"/>
</dbReference>
<dbReference type="InterPro" id="IPR039329">
    <property type="entry name" value="SIAE"/>
</dbReference>
<keyword evidence="5" id="KW-1185">Reference proteome</keyword>
<keyword evidence="2" id="KW-0472">Membrane</keyword>
<dbReference type="EMBL" id="CAAHFG010000002">
    <property type="protein sequence ID" value="VGO15377.1"/>
    <property type="molecule type" value="Genomic_DNA"/>
</dbReference>
<organism evidence="4 5">
    <name type="scientific">Pontiella desulfatans</name>
    <dbReference type="NCBI Taxonomy" id="2750659"/>
    <lineage>
        <taxon>Bacteria</taxon>
        <taxon>Pseudomonadati</taxon>
        <taxon>Kiritimatiellota</taxon>
        <taxon>Kiritimatiellia</taxon>
        <taxon>Kiritimatiellales</taxon>
        <taxon>Pontiellaceae</taxon>
        <taxon>Pontiella</taxon>
    </lineage>
</organism>
<protein>
    <recommendedName>
        <fullName evidence="3">Sialate O-acetylesterase domain-containing protein</fullName>
    </recommendedName>
</protein>
<evidence type="ECO:0000259" key="3">
    <source>
        <dbReference type="Pfam" id="PF03629"/>
    </source>
</evidence>
<sequence length="569" mass="62768">MKPKLITTIVAVAGWAAAAQSPNVVLIYMDDLGWKDIGWYRKRKLPKGGVNRMMKKLIFLFLMVGCMAASAKVQLASVFSDHMVLQRGKPVPVWGTAEPGEKVTIEFARQKKTTVADAAGHWKAVLDPMKVSSNPRKLLVSGLKRIELKDILVGDVWLCGGQSNMAFTMKGLMEKEPVIAGANHPQLRLLEVPQKVALEPQEAFSSVWKASTPETVPTFSAVGFLFGQRVHVEAGIPIGLIECAVGSTSVECWVSGETLENKLFAPAVKAWSEVEANWDDPEVRAKHIHKSVKDPEAIQPSEARTYPAGCYNAMLHPLFPFAIKGVVWYQGEANRDRAHQYRQLFPAMIDEWRGHFEQDDFKFYVVQLPDIGKPKPSGGDSIYAELREAQWLTVKNDPLMEMAVIIDSDQKGNIHPKNKQLPGDRLARIALAKDYEKGIECRGPLFREMKIKGNIMHLLFDHADGLMVGKRTAPASIEIQPLDAPPSNFSVAGADKVFHPAGAVIEGESVVLICEAVKQPVAVRYAWADNPAGCNLYNSAGLPAAPFRTDDWPWVTEGKLVGDVVVIRP</sequence>